<dbReference type="EMBL" id="KE504131">
    <property type="protein sequence ID" value="EPT03258.1"/>
    <property type="molecule type" value="Genomic_DNA"/>
</dbReference>
<dbReference type="SUPFAM" id="SSF52540">
    <property type="entry name" value="P-loop containing nucleoside triphosphate hydrolases"/>
    <property type="match status" value="1"/>
</dbReference>
<dbReference type="InterPro" id="IPR003593">
    <property type="entry name" value="AAA+_ATPase"/>
</dbReference>
<dbReference type="PANTHER" id="PTHR46411:SF3">
    <property type="entry name" value="AAA+ ATPASE DOMAIN-CONTAINING PROTEIN"/>
    <property type="match status" value="1"/>
</dbReference>
<dbReference type="OrthoDB" id="10042665at2759"/>
<evidence type="ECO:0000313" key="3">
    <source>
        <dbReference type="Proteomes" id="UP000015241"/>
    </source>
</evidence>
<proteinExistence type="predicted"/>
<dbReference type="GO" id="GO:0005524">
    <property type="term" value="F:ATP binding"/>
    <property type="evidence" value="ECO:0007669"/>
    <property type="project" value="InterPro"/>
</dbReference>
<dbReference type="SMART" id="SM00382">
    <property type="entry name" value="AAA"/>
    <property type="match status" value="1"/>
</dbReference>
<dbReference type="Pfam" id="PF00004">
    <property type="entry name" value="AAA"/>
    <property type="match status" value="1"/>
</dbReference>
<dbReference type="eggNOG" id="KOG0742">
    <property type="taxonomic scope" value="Eukaryota"/>
</dbReference>
<dbReference type="Pfam" id="PF22942">
    <property type="entry name" value="DUF7025"/>
    <property type="match status" value="1"/>
</dbReference>
<dbReference type="HOGENOM" id="CLU_004471_6_3_1"/>
<dbReference type="STRING" id="743788.S8EG47"/>
<dbReference type="InParanoid" id="S8EG47"/>
<name>S8EG47_FOMSC</name>
<dbReference type="InterPro" id="IPR027417">
    <property type="entry name" value="P-loop_NTPase"/>
</dbReference>
<sequence>MSSSAVAVKRLDHIFDKDTRTWSYCDTKGEPSPRVLPGGKTPSGADVWTECCFVVIREMPADPDSTDEPDVVVTIKSPHLRAVCKRVIGNIANLGSWTIEPLELSIHTLLWVLPLLKEYSHGLSAKEDCSSDEEQELLAVNALIAYLREDHSSTVASIDSLLAQQEITFELLPAILIPGTIFLCVDVAVDSMSAVWLRNYDEDSGAYTLHCENIDAIERQPGHWQQGAPDNILERATQTKKFGRVHNVWRIPYFEGVVKINTLPLYPLQYHSKEASLREALVARGRKWAGLHGMHHAMYKGVAVYNTSRFEVDSRIVIDRDTFRFYNSDYRMSNVHHEAELSAEPSNAQDELSDDDLLLAPPTVYGLSLTDLLWLEFSVTEISPIEWSEDPLTGLILPENQRDTLRCLVEAHSSKIVSEQNRRHCLVINLFGPPGVGKSQAAEAIAEHLKRPFYRITVGELGDHTNSFERTLKRSLHIVTCWNAILLIDEADIFLEHRSVQDVQRNAMISIFLRQLEQFRGTLLLTTSRVRSFDPVFLSRINLSLNFHELNKKAKLRIWQAVLSDLGINSGAFTGEELEGLVNRKVNGHQIDSAARTAALLADGRGEKLRCAHVLETLDAMEGFEREFTAMSRSENWYL</sequence>
<accession>S8EG47</accession>
<reference evidence="2 3" key="1">
    <citation type="journal article" date="2012" name="Science">
        <title>The Paleozoic origin of enzymatic lignin decomposition reconstructed from 31 fungal genomes.</title>
        <authorList>
            <person name="Floudas D."/>
            <person name="Binder M."/>
            <person name="Riley R."/>
            <person name="Barry K."/>
            <person name="Blanchette R.A."/>
            <person name="Henrissat B."/>
            <person name="Martinez A.T."/>
            <person name="Otillar R."/>
            <person name="Spatafora J.W."/>
            <person name="Yadav J.S."/>
            <person name="Aerts A."/>
            <person name="Benoit I."/>
            <person name="Boyd A."/>
            <person name="Carlson A."/>
            <person name="Copeland A."/>
            <person name="Coutinho P.M."/>
            <person name="de Vries R.P."/>
            <person name="Ferreira P."/>
            <person name="Findley K."/>
            <person name="Foster B."/>
            <person name="Gaskell J."/>
            <person name="Glotzer D."/>
            <person name="Gorecki P."/>
            <person name="Heitman J."/>
            <person name="Hesse C."/>
            <person name="Hori C."/>
            <person name="Igarashi K."/>
            <person name="Jurgens J.A."/>
            <person name="Kallen N."/>
            <person name="Kersten P."/>
            <person name="Kohler A."/>
            <person name="Kuees U."/>
            <person name="Kumar T.K.A."/>
            <person name="Kuo A."/>
            <person name="LaButti K."/>
            <person name="Larrondo L.F."/>
            <person name="Lindquist E."/>
            <person name="Ling A."/>
            <person name="Lombard V."/>
            <person name="Lucas S."/>
            <person name="Lundell T."/>
            <person name="Martin R."/>
            <person name="McLaughlin D.J."/>
            <person name="Morgenstern I."/>
            <person name="Morin E."/>
            <person name="Murat C."/>
            <person name="Nagy L.G."/>
            <person name="Nolan M."/>
            <person name="Ohm R.A."/>
            <person name="Patyshakuliyeva A."/>
            <person name="Rokas A."/>
            <person name="Ruiz-Duenas F.J."/>
            <person name="Sabat G."/>
            <person name="Salamov A."/>
            <person name="Samejima M."/>
            <person name="Schmutz J."/>
            <person name="Slot J.C."/>
            <person name="St John F."/>
            <person name="Stenlid J."/>
            <person name="Sun H."/>
            <person name="Sun S."/>
            <person name="Syed K."/>
            <person name="Tsang A."/>
            <person name="Wiebenga A."/>
            <person name="Young D."/>
            <person name="Pisabarro A."/>
            <person name="Eastwood D.C."/>
            <person name="Martin F."/>
            <person name="Cullen D."/>
            <person name="Grigoriev I.V."/>
            <person name="Hibbett D.S."/>
        </authorList>
    </citation>
    <scope>NUCLEOTIDE SEQUENCE</scope>
    <source>
        <strain evidence="3">FP-58527</strain>
    </source>
</reference>
<evidence type="ECO:0000313" key="2">
    <source>
        <dbReference type="EMBL" id="EPT03258.1"/>
    </source>
</evidence>
<dbReference type="AlphaFoldDB" id="S8EG47"/>
<keyword evidence="3" id="KW-1185">Reference proteome</keyword>
<gene>
    <name evidence="2" type="ORF">FOMPIDRAFT_1040656</name>
</gene>
<dbReference type="InterPro" id="IPR054289">
    <property type="entry name" value="DUF7025"/>
</dbReference>
<dbReference type="InterPro" id="IPR003959">
    <property type="entry name" value="ATPase_AAA_core"/>
</dbReference>
<dbReference type="PANTHER" id="PTHR46411">
    <property type="entry name" value="FAMILY ATPASE, PUTATIVE-RELATED"/>
    <property type="match status" value="1"/>
</dbReference>
<evidence type="ECO:0000259" key="1">
    <source>
        <dbReference type="SMART" id="SM00382"/>
    </source>
</evidence>
<dbReference type="GO" id="GO:0016887">
    <property type="term" value="F:ATP hydrolysis activity"/>
    <property type="evidence" value="ECO:0007669"/>
    <property type="project" value="InterPro"/>
</dbReference>
<organism evidence="2 3">
    <name type="scientific">Fomitopsis schrenkii</name>
    <name type="common">Brown rot fungus</name>
    <dbReference type="NCBI Taxonomy" id="2126942"/>
    <lineage>
        <taxon>Eukaryota</taxon>
        <taxon>Fungi</taxon>
        <taxon>Dikarya</taxon>
        <taxon>Basidiomycota</taxon>
        <taxon>Agaricomycotina</taxon>
        <taxon>Agaricomycetes</taxon>
        <taxon>Polyporales</taxon>
        <taxon>Fomitopsis</taxon>
    </lineage>
</organism>
<protein>
    <recommendedName>
        <fullName evidence="1">AAA+ ATPase domain-containing protein</fullName>
    </recommendedName>
</protein>
<feature type="domain" description="AAA+ ATPase" evidence="1">
    <location>
        <begin position="424"/>
        <end position="547"/>
    </location>
</feature>
<dbReference type="Gene3D" id="3.40.50.300">
    <property type="entry name" value="P-loop containing nucleotide triphosphate hydrolases"/>
    <property type="match status" value="1"/>
</dbReference>
<dbReference type="Proteomes" id="UP000015241">
    <property type="component" value="Unassembled WGS sequence"/>
</dbReference>